<feature type="region of interest" description="Disordered" evidence="6">
    <location>
        <begin position="150"/>
        <end position="196"/>
    </location>
</feature>
<name>A0A3N4H9E8_ASCIM</name>
<dbReference type="OrthoDB" id="2690740at2759"/>
<gene>
    <name evidence="8" type="ORF">BJ508DRAFT_315751</name>
</gene>
<feature type="compositionally biased region" description="Basic residues" evidence="6">
    <location>
        <begin position="169"/>
        <end position="183"/>
    </location>
</feature>
<dbReference type="InterPro" id="IPR024779">
    <property type="entry name" value="2OGFeDO_JBP1/TET_oxygenase_dom"/>
</dbReference>
<dbReference type="GO" id="GO:0046872">
    <property type="term" value="F:metal ion binding"/>
    <property type="evidence" value="ECO:0007669"/>
    <property type="project" value="UniProtKB-KW"/>
</dbReference>
<feature type="compositionally biased region" description="Basic and acidic residues" evidence="6">
    <location>
        <begin position="184"/>
        <end position="196"/>
    </location>
</feature>
<dbReference type="EMBL" id="ML119949">
    <property type="protein sequence ID" value="RPA71283.1"/>
    <property type="molecule type" value="Genomic_DNA"/>
</dbReference>
<evidence type="ECO:0000259" key="7">
    <source>
        <dbReference type="Pfam" id="PF12851"/>
    </source>
</evidence>
<evidence type="ECO:0000256" key="1">
    <source>
        <dbReference type="ARBA" id="ARBA00001954"/>
    </source>
</evidence>
<feature type="region of interest" description="Disordered" evidence="6">
    <location>
        <begin position="1"/>
        <end position="45"/>
    </location>
</feature>
<keyword evidence="2" id="KW-0479">Metal-binding</keyword>
<evidence type="ECO:0000256" key="4">
    <source>
        <dbReference type="ARBA" id="ARBA00023002"/>
    </source>
</evidence>
<feature type="compositionally biased region" description="Polar residues" evidence="6">
    <location>
        <begin position="1"/>
        <end position="10"/>
    </location>
</feature>
<evidence type="ECO:0000313" key="8">
    <source>
        <dbReference type="EMBL" id="RPA71283.1"/>
    </source>
</evidence>
<organism evidence="8 9">
    <name type="scientific">Ascobolus immersus RN42</name>
    <dbReference type="NCBI Taxonomy" id="1160509"/>
    <lineage>
        <taxon>Eukaryota</taxon>
        <taxon>Fungi</taxon>
        <taxon>Dikarya</taxon>
        <taxon>Ascomycota</taxon>
        <taxon>Pezizomycotina</taxon>
        <taxon>Pezizomycetes</taxon>
        <taxon>Pezizales</taxon>
        <taxon>Ascobolaceae</taxon>
        <taxon>Ascobolus</taxon>
    </lineage>
</organism>
<evidence type="ECO:0000256" key="3">
    <source>
        <dbReference type="ARBA" id="ARBA00022964"/>
    </source>
</evidence>
<evidence type="ECO:0000256" key="2">
    <source>
        <dbReference type="ARBA" id="ARBA00022723"/>
    </source>
</evidence>
<keyword evidence="4" id="KW-0560">Oxidoreductase</keyword>
<keyword evidence="9" id="KW-1185">Reference proteome</keyword>
<comment type="cofactor">
    <cofactor evidence="1">
        <name>Fe(2+)</name>
        <dbReference type="ChEBI" id="CHEBI:29033"/>
    </cofactor>
</comment>
<dbReference type="GO" id="GO:0051213">
    <property type="term" value="F:dioxygenase activity"/>
    <property type="evidence" value="ECO:0007669"/>
    <property type="project" value="UniProtKB-KW"/>
</dbReference>
<accession>A0A3N4H9E8</accession>
<evidence type="ECO:0000313" key="9">
    <source>
        <dbReference type="Proteomes" id="UP000275078"/>
    </source>
</evidence>
<reference evidence="8 9" key="1">
    <citation type="journal article" date="2018" name="Nat. Ecol. Evol.">
        <title>Pezizomycetes genomes reveal the molecular basis of ectomycorrhizal truffle lifestyle.</title>
        <authorList>
            <person name="Murat C."/>
            <person name="Payen T."/>
            <person name="Noel B."/>
            <person name="Kuo A."/>
            <person name="Morin E."/>
            <person name="Chen J."/>
            <person name="Kohler A."/>
            <person name="Krizsan K."/>
            <person name="Balestrini R."/>
            <person name="Da Silva C."/>
            <person name="Montanini B."/>
            <person name="Hainaut M."/>
            <person name="Levati E."/>
            <person name="Barry K.W."/>
            <person name="Belfiori B."/>
            <person name="Cichocki N."/>
            <person name="Clum A."/>
            <person name="Dockter R.B."/>
            <person name="Fauchery L."/>
            <person name="Guy J."/>
            <person name="Iotti M."/>
            <person name="Le Tacon F."/>
            <person name="Lindquist E.A."/>
            <person name="Lipzen A."/>
            <person name="Malagnac F."/>
            <person name="Mello A."/>
            <person name="Molinier V."/>
            <person name="Miyauchi S."/>
            <person name="Poulain J."/>
            <person name="Riccioni C."/>
            <person name="Rubini A."/>
            <person name="Sitrit Y."/>
            <person name="Splivallo R."/>
            <person name="Traeger S."/>
            <person name="Wang M."/>
            <person name="Zifcakova L."/>
            <person name="Wipf D."/>
            <person name="Zambonelli A."/>
            <person name="Paolocci F."/>
            <person name="Nowrousian M."/>
            <person name="Ottonello S."/>
            <person name="Baldrian P."/>
            <person name="Spatafora J.W."/>
            <person name="Henrissat B."/>
            <person name="Nagy L.G."/>
            <person name="Aury J.M."/>
            <person name="Wincker P."/>
            <person name="Grigoriev I.V."/>
            <person name="Bonfante P."/>
            <person name="Martin F.M."/>
        </authorList>
    </citation>
    <scope>NUCLEOTIDE SEQUENCE [LARGE SCALE GENOMIC DNA]</scope>
    <source>
        <strain evidence="8 9">RN42</strain>
    </source>
</reference>
<proteinExistence type="predicted"/>
<evidence type="ECO:0000256" key="6">
    <source>
        <dbReference type="SAM" id="MobiDB-lite"/>
    </source>
</evidence>
<dbReference type="Proteomes" id="UP000275078">
    <property type="component" value="Unassembled WGS sequence"/>
</dbReference>
<protein>
    <recommendedName>
        <fullName evidence="7">2OGFeDO JBP1/TET oxygenase domain-containing protein</fullName>
    </recommendedName>
</protein>
<evidence type="ECO:0000256" key="5">
    <source>
        <dbReference type="ARBA" id="ARBA00023004"/>
    </source>
</evidence>
<dbReference type="Pfam" id="PF12851">
    <property type="entry name" value="Tet_JBP"/>
    <property type="match status" value="1"/>
</dbReference>
<dbReference type="Gene3D" id="3.60.130.30">
    <property type="match status" value="1"/>
</dbReference>
<keyword evidence="5" id="KW-0408">Iron</keyword>
<dbReference type="AlphaFoldDB" id="A0A3N4H9E8"/>
<sequence length="524" mass="60130">MSPLLRSSQLDVGVDRRRFTRATPSHPPKRPRLASSRPAPVPRDNRIRFKLQIRLEAVLEEYESRRYKTPYDAGTMPTDDESTDSPPFIPFGDDEPPHNPRQEGFPAWLKTRTKDQILEFLASRNEILRQASSEPDFILRHAKSLCDYGDKQPSVLVPPAPTSNFGTSKRPKGPKDRRNRNRPSRQDHYGQKQEERNARIASVHNGSHEFTQLHKHLASLDLSDMIAQKGNHQPEVEETMELLEECKDYIQVPSQISDDGFCITDSGGEVLVDVLPVGSISTKLGAHFEESFQSLCADIPPNHFKISKSDKRFINPARKGEHGGVLHLGIWNQATWQHERPCISQSLRGDKLEYKHDPIHLRLMQFLNDNRKLFRHLGGILKAHDPGLYEKYESVELPPGMDKTVFWPFCMMALNRNYLSLPHKDLNDYVRGFCLLHCWGNFVGGDLTIKELRIKIPICKGQVVLFRSSILTHWNQPIQEGGIRHSMVLFTPWRMLEWKAISSRQVTNRIKREVEAAMDRLGTL</sequence>
<feature type="domain" description="2OGFeDO JBP1/TET oxygenase" evidence="7">
    <location>
        <begin position="365"/>
        <end position="482"/>
    </location>
</feature>
<keyword evidence="3" id="KW-0223">Dioxygenase</keyword>